<dbReference type="SUPFAM" id="SSF52540">
    <property type="entry name" value="P-loop containing nucleoside triphosphate hydrolases"/>
    <property type="match status" value="1"/>
</dbReference>
<dbReference type="CDD" id="cd00383">
    <property type="entry name" value="trans_reg_C"/>
    <property type="match status" value="1"/>
</dbReference>
<dbReference type="Pfam" id="PF03704">
    <property type="entry name" value="BTAD"/>
    <property type="match status" value="1"/>
</dbReference>
<evidence type="ECO:0000313" key="5">
    <source>
        <dbReference type="EMBL" id="ROR72832.1"/>
    </source>
</evidence>
<dbReference type="Proteomes" id="UP000280668">
    <property type="component" value="Unassembled WGS sequence"/>
</dbReference>
<dbReference type="AlphaFoldDB" id="A0A3N2BCA0"/>
<dbReference type="RefSeq" id="WP_123303344.1">
    <property type="nucleotide sequence ID" value="NZ_RKHK01000001.1"/>
</dbReference>
<evidence type="ECO:0000259" key="4">
    <source>
        <dbReference type="PROSITE" id="PS51755"/>
    </source>
</evidence>
<dbReference type="PANTHER" id="PTHR47691">
    <property type="entry name" value="REGULATOR-RELATED"/>
    <property type="match status" value="1"/>
</dbReference>
<dbReference type="SMART" id="SM00028">
    <property type="entry name" value="TPR"/>
    <property type="match status" value="6"/>
</dbReference>
<comment type="similarity">
    <text evidence="1">Belongs to the AfsR/DnrI/RedD regulatory family.</text>
</comment>
<accession>A0A3N2BCA0</accession>
<dbReference type="Pfam" id="PF13424">
    <property type="entry name" value="TPR_12"/>
    <property type="match status" value="1"/>
</dbReference>
<reference evidence="5 6" key="1">
    <citation type="submission" date="2018-11" db="EMBL/GenBank/DDBJ databases">
        <title>Sequencing the genomes of 1000 actinobacteria strains.</title>
        <authorList>
            <person name="Klenk H.-P."/>
        </authorList>
    </citation>
    <scope>NUCLEOTIDE SEQUENCE [LARGE SCALE GENOMIC DNA]</scope>
    <source>
        <strain evidence="5 6">DSM 11294</strain>
    </source>
</reference>
<dbReference type="GO" id="GO:0003677">
    <property type="term" value="F:DNA binding"/>
    <property type="evidence" value="ECO:0007669"/>
    <property type="project" value="UniProtKB-UniRule"/>
</dbReference>
<keyword evidence="2 3" id="KW-0238">DNA-binding</keyword>
<dbReference type="Pfam" id="PF00486">
    <property type="entry name" value="Trans_reg_C"/>
    <property type="match status" value="1"/>
</dbReference>
<evidence type="ECO:0000313" key="6">
    <source>
        <dbReference type="Proteomes" id="UP000280668"/>
    </source>
</evidence>
<name>A0A3N2BCA0_9MICO</name>
<dbReference type="InterPro" id="IPR036388">
    <property type="entry name" value="WH-like_DNA-bd_sf"/>
</dbReference>
<dbReference type="EMBL" id="RKHK01000001">
    <property type="protein sequence ID" value="ROR72832.1"/>
    <property type="molecule type" value="Genomic_DNA"/>
</dbReference>
<dbReference type="PROSITE" id="PS51755">
    <property type="entry name" value="OMPR_PHOB"/>
    <property type="match status" value="1"/>
</dbReference>
<dbReference type="InterPro" id="IPR001867">
    <property type="entry name" value="OmpR/PhoB-type_DNA-bd"/>
</dbReference>
<dbReference type="SUPFAM" id="SSF48452">
    <property type="entry name" value="TPR-like"/>
    <property type="match status" value="2"/>
</dbReference>
<dbReference type="SMART" id="SM01043">
    <property type="entry name" value="BTAD"/>
    <property type="match status" value="1"/>
</dbReference>
<keyword evidence="6" id="KW-1185">Reference proteome</keyword>
<sequence length="997" mass="106504">MPPLSASVEIRVLGPLEIDVDGQPRPISGRVRRAILGVLALHPGEVLEISRLVDMIWQDHPPATAVNTLRVHLSQLRRSLGADGLVESVGAGYRLNVARDAVDAFRFESLIRTGRAALSGGNPEAARDALASAMDLWRGEPLVGIACPAAEEEVEWLRVLHGEALVDLAEAELRVAGANPDLPTLQRLAVERPFDERVWSLVMLAHYWAGNQADALEAYQQAAHSLREELGLDPGPRMRELHSQILSQDPALAPRSPARLDLPNFSTPFLGRTAEIEMVSSLLAEHHLVTLTGLGGVGKTRLAAAAAAECARRFSGGTVFVPLAGIADELLVIDAIATRVQATEATVEAVCQAMEDRPRLLVLDNCEDLLDAVAGVVADIRSRCADVTVLATSRVPLGLTGECAWAVPPLGVSAAEAREVDDEGVAASEAAALFRDRAQQANPALRLTSTDHRAIAEVVARLGGFPLGIELAAAQCGVLTLSEIAARLRSGPESMPSQVRDRPGRHESMETALEGTLQLLSEPARILLARLTIFRGPVDVNAVEAVCAGTPVEQGTGVALLSELVRAATVNVDLTGTRARYWLLPPVRQSALAAVNRLVEQPVEITELLPRHARHFASLAEEIRPAAGRAAEAEVIERLDAAAADIRAALEYAAESDPQLGLEFAAAMSPYWMQRRAHAEGRRWAATMLARADEAPAAVRAQALHTAGSLAFDDGDRAEATTLLSSALDLWTELDDADGSGRALNNLAGIASDSGDHQTAIARWQQAHELFVGIGHEVGVASTELNLGIASEKLGDLQRAVSLLERALDGFRATGHRPTEALVLERLSFLALRRGQHQHAMGYARAARLVREESDSPERRARSRWQVADCHRVLGQDEDARVELAGAARSVLEDDLADAWWVPALLETAAALDAASEPSRAAQLLGLAGAHRRRAGDAADQATAWQLAAVRAELTEALGEHGVLTEGLVGEALLLESVLAELASHSRALQQEHPDRG</sequence>
<comment type="caution">
    <text evidence="5">The sequence shown here is derived from an EMBL/GenBank/DDBJ whole genome shotgun (WGS) entry which is preliminary data.</text>
</comment>
<dbReference type="InterPro" id="IPR019734">
    <property type="entry name" value="TPR_rpt"/>
</dbReference>
<dbReference type="GO" id="GO:0006355">
    <property type="term" value="P:regulation of DNA-templated transcription"/>
    <property type="evidence" value="ECO:0007669"/>
    <property type="project" value="InterPro"/>
</dbReference>
<dbReference type="InterPro" id="IPR005158">
    <property type="entry name" value="BTAD"/>
</dbReference>
<dbReference type="Gene3D" id="1.25.40.10">
    <property type="entry name" value="Tetratricopeptide repeat domain"/>
    <property type="match status" value="2"/>
</dbReference>
<proteinExistence type="inferred from homology"/>
<dbReference type="Gene3D" id="1.10.10.10">
    <property type="entry name" value="Winged helix-like DNA-binding domain superfamily/Winged helix DNA-binding domain"/>
    <property type="match status" value="1"/>
</dbReference>
<protein>
    <submittedName>
        <fullName evidence="5">Putative ATPase</fullName>
    </submittedName>
</protein>
<dbReference type="SUPFAM" id="SSF46894">
    <property type="entry name" value="C-terminal effector domain of the bipartite response regulators"/>
    <property type="match status" value="1"/>
</dbReference>
<organism evidence="5 6">
    <name type="scientific">Bogoriella caseilytica</name>
    <dbReference type="NCBI Taxonomy" id="56055"/>
    <lineage>
        <taxon>Bacteria</taxon>
        <taxon>Bacillati</taxon>
        <taxon>Actinomycetota</taxon>
        <taxon>Actinomycetes</taxon>
        <taxon>Micrococcales</taxon>
        <taxon>Bogoriellaceae</taxon>
        <taxon>Bogoriella</taxon>
    </lineage>
</organism>
<dbReference type="Gene3D" id="3.40.50.300">
    <property type="entry name" value="P-loop containing nucleotide triphosphate hydrolases"/>
    <property type="match status" value="1"/>
</dbReference>
<evidence type="ECO:0000256" key="2">
    <source>
        <dbReference type="ARBA" id="ARBA00023125"/>
    </source>
</evidence>
<dbReference type="InterPro" id="IPR011990">
    <property type="entry name" value="TPR-like_helical_dom_sf"/>
</dbReference>
<dbReference type="InterPro" id="IPR027417">
    <property type="entry name" value="P-loop_NTPase"/>
</dbReference>
<feature type="domain" description="OmpR/PhoB-type" evidence="4">
    <location>
        <begin position="1"/>
        <end position="97"/>
    </location>
</feature>
<dbReference type="InterPro" id="IPR016032">
    <property type="entry name" value="Sig_transdc_resp-reg_C-effctor"/>
</dbReference>
<dbReference type="GO" id="GO:0000160">
    <property type="term" value="P:phosphorelay signal transduction system"/>
    <property type="evidence" value="ECO:0007669"/>
    <property type="project" value="InterPro"/>
</dbReference>
<evidence type="ECO:0000256" key="1">
    <source>
        <dbReference type="ARBA" id="ARBA00005820"/>
    </source>
</evidence>
<dbReference type="OrthoDB" id="3691954at2"/>
<dbReference type="SMART" id="SM00862">
    <property type="entry name" value="Trans_reg_C"/>
    <property type="match status" value="1"/>
</dbReference>
<dbReference type="CDD" id="cd15831">
    <property type="entry name" value="BTAD"/>
    <property type="match status" value="1"/>
</dbReference>
<evidence type="ECO:0000256" key="3">
    <source>
        <dbReference type="PROSITE-ProRule" id="PRU01091"/>
    </source>
</evidence>
<feature type="DNA-binding region" description="OmpR/PhoB-type" evidence="3">
    <location>
        <begin position="1"/>
        <end position="97"/>
    </location>
</feature>
<dbReference type="PANTHER" id="PTHR47691:SF3">
    <property type="entry name" value="HTH-TYPE TRANSCRIPTIONAL REGULATOR RV0890C-RELATED"/>
    <property type="match status" value="1"/>
</dbReference>
<gene>
    <name evidence="5" type="ORF">EDD31_1192</name>
</gene>